<sequence>MRGEGGEQQRCRRLVESELVLISFVGEGVCGGKKRRRFELLGPEESTSNNPQEALPLPSAPKRQLVETRASSHR</sequence>
<feature type="region of interest" description="Disordered" evidence="1">
    <location>
        <begin position="42"/>
        <end position="74"/>
    </location>
</feature>
<keyword evidence="3" id="KW-1185">Reference proteome</keyword>
<comment type="caution">
    <text evidence="2">The sequence shown here is derived from an EMBL/GenBank/DDBJ whole genome shotgun (WGS) entry which is preliminary data.</text>
</comment>
<evidence type="ECO:0000313" key="2">
    <source>
        <dbReference type="EMBL" id="GJS89187.1"/>
    </source>
</evidence>
<accession>A0ABQ4ZJR6</accession>
<name>A0ABQ4ZJR6_9ASTR</name>
<evidence type="ECO:0000256" key="1">
    <source>
        <dbReference type="SAM" id="MobiDB-lite"/>
    </source>
</evidence>
<reference evidence="2" key="2">
    <citation type="submission" date="2022-01" db="EMBL/GenBank/DDBJ databases">
        <authorList>
            <person name="Yamashiro T."/>
            <person name="Shiraishi A."/>
            <person name="Satake H."/>
            <person name="Nakayama K."/>
        </authorList>
    </citation>
    <scope>NUCLEOTIDE SEQUENCE</scope>
</reference>
<protein>
    <submittedName>
        <fullName evidence="2">Uncharacterized protein</fullName>
    </submittedName>
</protein>
<evidence type="ECO:0000313" key="3">
    <source>
        <dbReference type="Proteomes" id="UP001151760"/>
    </source>
</evidence>
<dbReference type="Proteomes" id="UP001151760">
    <property type="component" value="Unassembled WGS sequence"/>
</dbReference>
<reference evidence="2" key="1">
    <citation type="journal article" date="2022" name="Int. J. Mol. Sci.">
        <title>Draft Genome of Tanacetum Coccineum: Genomic Comparison of Closely Related Tanacetum-Family Plants.</title>
        <authorList>
            <person name="Yamashiro T."/>
            <person name="Shiraishi A."/>
            <person name="Nakayama K."/>
            <person name="Satake H."/>
        </authorList>
    </citation>
    <scope>NUCLEOTIDE SEQUENCE</scope>
</reference>
<organism evidence="2 3">
    <name type="scientific">Tanacetum coccineum</name>
    <dbReference type="NCBI Taxonomy" id="301880"/>
    <lineage>
        <taxon>Eukaryota</taxon>
        <taxon>Viridiplantae</taxon>
        <taxon>Streptophyta</taxon>
        <taxon>Embryophyta</taxon>
        <taxon>Tracheophyta</taxon>
        <taxon>Spermatophyta</taxon>
        <taxon>Magnoliopsida</taxon>
        <taxon>eudicotyledons</taxon>
        <taxon>Gunneridae</taxon>
        <taxon>Pentapetalae</taxon>
        <taxon>asterids</taxon>
        <taxon>campanulids</taxon>
        <taxon>Asterales</taxon>
        <taxon>Asteraceae</taxon>
        <taxon>Asteroideae</taxon>
        <taxon>Anthemideae</taxon>
        <taxon>Anthemidinae</taxon>
        <taxon>Tanacetum</taxon>
    </lineage>
</organism>
<proteinExistence type="predicted"/>
<gene>
    <name evidence="2" type="ORF">Tco_0771823</name>
</gene>
<dbReference type="EMBL" id="BQNB010011332">
    <property type="protein sequence ID" value="GJS89187.1"/>
    <property type="molecule type" value="Genomic_DNA"/>
</dbReference>